<dbReference type="EMBL" id="JBIGHY010000005">
    <property type="protein sequence ID" value="MFG6415391.1"/>
    <property type="molecule type" value="Genomic_DNA"/>
</dbReference>
<dbReference type="InterPro" id="IPR027417">
    <property type="entry name" value="P-loop_NTPase"/>
</dbReference>
<evidence type="ECO:0000256" key="1">
    <source>
        <dbReference type="ARBA" id="ARBA00005417"/>
    </source>
</evidence>
<keyword evidence="4" id="KW-0547">Nucleotide-binding</keyword>
<evidence type="ECO:0000256" key="7">
    <source>
        <dbReference type="ARBA" id="ARBA00023136"/>
    </source>
</evidence>
<dbReference type="SUPFAM" id="SSF52540">
    <property type="entry name" value="P-loop containing nucleoside triphosphate hydrolases"/>
    <property type="match status" value="1"/>
</dbReference>
<feature type="region of interest" description="Disordered" evidence="8">
    <location>
        <begin position="1"/>
        <end position="20"/>
    </location>
</feature>
<evidence type="ECO:0000256" key="2">
    <source>
        <dbReference type="ARBA" id="ARBA00022448"/>
    </source>
</evidence>
<accession>A0ABW7EPH3</accession>
<dbReference type="Proteomes" id="UP001606300">
    <property type="component" value="Unassembled WGS sequence"/>
</dbReference>
<evidence type="ECO:0000256" key="6">
    <source>
        <dbReference type="ARBA" id="ARBA00022967"/>
    </source>
</evidence>
<evidence type="ECO:0000313" key="11">
    <source>
        <dbReference type="Proteomes" id="UP001606300"/>
    </source>
</evidence>
<evidence type="ECO:0000313" key="10">
    <source>
        <dbReference type="EMBL" id="MFG6415391.1"/>
    </source>
</evidence>
<keyword evidence="3" id="KW-1003">Cell membrane</keyword>
<evidence type="ECO:0000256" key="8">
    <source>
        <dbReference type="SAM" id="MobiDB-lite"/>
    </source>
</evidence>
<feature type="domain" description="ABC transporter" evidence="9">
    <location>
        <begin position="31"/>
        <end position="247"/>
    </location>
</feature>
<dbReference type="InterPro" id="IPR050166">
    <property type="entry name" value="ABC_transporter_ATP-bind"/>
</dbReference>
<dbReference type="PANTHER" id="PTHR42788:SF17">
    <property type="entry name" value="ALIPHATIC SULFONATES IMPORT ATP-BINDING PROTEIN SSUB"/>
    <property type="match status" value="1"/>
</dbReference>
<sequence length="261" mass="27939">MFLTEIDAPVQARQHAPEPAPLTAEADGLALTLTGVGKSFGTRHVLQALDLHIAPGEFVALVGRSGCGKSTLLRLIAGLDQPDAGHIDAGRAEERRLMFQDARLLPWKRVADNVALGLTSREAKDRAMEALAQVGLAGRGGDWPATLSGGQRQRVALARALVHRPRLLLLDEPLGALDALTRLEMHRLIEQLWRRHGFTALLVTHDVAEAVALADRVLLIDHGGIALDAAVTLPRPRSRAAAGFAGLEDHVLRHIVGQPAG</sequence>
<dbReference type="SMART" id="SM00382">
    <property type="entry name" value="AAA"/>
    <property type="match status" value="1"/>
</dbReference>
<reference evidence="10 11" key="1">
    <citation type="submission" date="2024-09" db="EMBL/GenBank/DDBJ databases">
        <title>Novel species of the genus Pelomonas and Roseateles isolated from streams.</title>
        <authorList>
            <person name="Lu H."/>
        </authorList>
    </citation>
    <scope>NUCLEOTIDE SEQUENCE [LARGE SCALE GENOMIC DNA]</scope>
    <source>
        <strain evidence="10 11">DC23W</strain>
    </source>
</reference>
<dbReference type="InterPro" id="IPR003593">
    <property type="entry name" value="AAA+_ATPase"/>
</dbReference>
<evidence type="ECO:0000259" key="9">
    <source>
        <dbReference type="PROSITE" id="PS50893"/>
    </source>
</evidence>
<evidence type="ECO:0000256" key="4">
    <source>
        <dbReference type="ARBA" id="ARBA00022741"/>
    </source>
</evidence>
<dbReference type="PROSITE" id="PS00211">
    <property type="entry name" value="ABC_TRANSPORTER_1"/>
    <property type="match status" value="1"/>
</dbReference>
<keyword evidence="6" id="KW-1278">Translocase</keyword>
<keyword evidence="2" id="KW-0813">Transport</keyword>
<dbReference type="InterPro" id="IPR017871">
    <property type="entry name" value="ABC_transporter-like_CS"/>
</dbReference>
<evidence type="ECO:0000256" key="3">
    <source>
        <dbReference type="ARBA" id="ARBA00022475"/>
    </source>
</evidence>
<dbReference type="CDD" id="cd03293">
    <property type="entry name" value="ABC_NrtD_SsuB_transporters"/>
    <property type="match status" value="1"/>
</dbReference>
<comment type="similarity">
    <text evidence="1">Belongs to the ABC transporter superfamily.</text>
</comment>
<dbReference type="PROSITE" id="PS50893">
    <property type="entry name" value="ABC_TRANSPORTER_2"/>
    <property type="match status" value="1"/>
</dbReference>
<protein>
    <submittedName>
        <fullName evidence="10">ATP-binding cassette domain-containing protein</fullName>
    </submittedName>
</protein>
<organism evidence="10 11">
    <name type="scientific">Pelomonas dachongensis</name>
    <dbReference type="NCBI Taxonomy" id="3299029"/>
    <lineage>
        <taxon>Bacteria</taxon>
        <taxon>Pseudomonadati</taxon>
        <taxon>Pseudomonadota</taxon>
        <taxon>Betaproteobacteria</taxon>
        <taxon>Burkholderiales</taxon>
        <taxon>Sphaerotilaceae</taxon>
        <taxon>Roseateles</taxon>
    </lineage>
</organism>
<evidence type="ECO:0000256" key="5">
    <source>
        <dbReference type="ARBA" id="ARBA00022840"/>
    </source>
</evidence>
<dbReference type="GO" id="GO:0005524">
    <property type="term" value="F:ATP binding"/>
    <property type="evidence" value="ECO:0007669"/>
    <property type="project" value="UniProtKB-KW"/>
</dbReference>
<dbReference type="Gene3D" id="3.40.50.300">
    <property type="entry name" value="P-loop containing nucleotide triphosphate hydrolases"/>
    <property type="match status" value="1"/>
</dbReference>
<name>A0ABW7EPH3_9BURK</name>
<dbReference type="InterPro" id="IPR003439">
    <property type="entry name" value="ABC_transporter-like_ATP-bd"/>
</dbReference>
<keyword evidence="11" id="KW-1185">Reference proteome</keyword>
<proteinExistence type="inferred from homology"/>
<gene>
    <name evidence="10" type="ORF">ACG02S_15950</name>
</gene>
<dbReference type="RefSeq" id="WP_394471455.1">
    <property type="nucleotide sequence ID" value="NZ_JBIGHY010000005.1"/>
</dbReference>
<keyword evidence="7" id="KW-0472">Membrane</keyword>
<keyword evidence="5 10" id="KW-0067">ATP-binding</keyword>
<dbReference type="Pfam" id="PF00005">
    <property type="entry name" value="ABC_tran"/>
    <property type="match status" value="1"/>
</dbReference>
<comment type="caution">
    <text evidence="10">The sequence shown here is derived from an EMBL/GenBank/DDBJ whole genome shotgun (WGS) entry which is preliminary data.</text>
</comment>
<dbReference type="PANTHER" id="PTHR42788">
    <property type="entry name" value="TAURINE IMPORT ATP-BINDING PROTEIN-RELATED"/>
    <property type="match status" value="1"/>
</dbReference>